<feature type="region of interest" description="Disordered" evidence="1">
    <location>
        <begin position="1"/>
        <end position="29"/>
    </location>
</feature>
<accession>A0A5M3WGY7</accession>
<protein>
    <submittedName>
        <fullName evidence="3">Oxidoreductase</fullName>
    </submittedName>
</protein>
<organism evidence="3 4">
    <name type="scientific">Acrocarpospora macrocephala</name>
    <dbReference type="NCBI Taxonomy" id="150177"/>
    <lineage>
        <taxon>Bacteria</taxon>
        <taxon>Bacillati</taxon>
        <taxon>Actinomycetota</taxon>
        <taxon>Actinomycetes</taxon>
        <taxon>Streptosporangiales</taxon>
        <taxon>Streptosporangiaceae</taxon>
        <taxon>Acrocarpospora</taxon>
    </lineage>
</organism>
<dbReference type="RefSeq" id="WP_218040980.1">
    <property type="nucleotide sequence ID" value="NZ_BAAAHL010000038.1"/>
</dbReference>
<feature type="domain" description="VOC" evidence="2">
    <location>
        <begin position="43"/>
        <end position="158"/>
    </location>
</feature>
<reference evidence="3 4" key="1">
    <citation type="submission" date="2019-10" db="EMBL/GenBank/DDBJ databases">
        <title>Whole genome shotgun sequence of Acrocarpospora macrocephala NBRC 16266.</title>
        <authorList>
            <person name="Ichikawa N."/>
            <person name="Kimura A."/>
            <person name="Kitahashi Y."/>
            <person name="Komaki H."/>
            <person name="Oguchi A."/>
        </authorList>
    </citation>
    <scope>NUCLEOTIDE SEQUENCE [LARGE SCALE GENOMIC DNA]</scope>
    <source>
        <strain evidence="3 4">NBRC 16266</strain>
    </source>
</reference>
<dbReference type="AlphaFoldDB" id="A0A5M3WGY7"/>
<name>A0A5M3WGY7_9ACTN</name>
<feature type="compositionally biased region" description="Pro residues" evidence="1">
    <location>
        <begin position="12"/>
        <end position="26"/>
    </location>
</feature>
<evidence type="ECO:0000313" key="4">
    <source>
        <dbReference type="Proteomes" id="UP000331127"/>
    </source>
</evidence>
<proteinExistence type="predicted"/>
<evidence type="ECO:0000313" key="3">
    <source>
        <dbReference type="EMBL" id="GES08387.1"/>
    </source>
</evidence>
<dbReference type="PROSITE" id="PS51819">
    <property type="entry name" value="VOC"/>
    <property type="match status" value="2"/>
</dbReference>
<feature type="domain" description="VOC" evidence="2">
    <location>
        <begin position="176"/>
        <end position="289"/>
    </location>
</feature>
<comment type="caution">
    <text evidence="3">The sequence shown here is derived from an EMBL/GenBank/DDBJ whole genome shotgun (WGS) entry which is preliminary data.</text>
</comment>
<dbReference type="InterPro" id="IPR004360">
    <property type="entry name" value="Glyas_Fos-R_dOase_dom"/>
</dbReference>
<dbReference type="InterPro" id="IPR037523">
    <property type="entry name" value="VOC_core"/>
</dbReference>
<dbReference type="EMBL" id="BLAE01000010">
    <property type="protein sequence ID" value="GES08387.1"/>
    <property type="molecule type" value="Genomic_DNA"/>
</dbReference>
<gene>
    <name evidence="3" type="ORF">Amac_019830</name>
</gene>
<keyword evidence="4" id="KW-1185">Reference proteome</keyword>
<dbReference type="PANTHER" id="PTHR21366:SF14">
    <property type="entry name" value="GLYOXALASE DOMAIN-CONTAINING PROTEIN 5"/>
    <property type="match status" value="1"/>
</dbReference>
<dbReference type="Gene3D" id="3.10.180.10">
    <property type="entry name" value="2,3-Dihydroxybiphenyl 1,2-Dioxygenase, domain 1"/>
    <property type="match status" value="2"/>
</dbReference>
<dbReference type="InterPro" id="IPR050383">
    <property type="entry name" value="GlyoxalaseI/FosfomycinResist"/>
</dbReference>
<evidence type="ECO:0000256" key="1">
    <source>
        <dbReference type="SAM" id="MobiDB-lite"/>
    </source>
</evidence>
<dbReference type="Pfam" id="PF00903">
    <property type="entry name" value="Glyoxalase"/>
    <property type="match status" value="2"/>
</dbReference>
<dbReference type="SUPFAM" id="SSF54593">
    <property type="entry name" value="Glyoxalase/Bleomycin resistance protein/Dihydroxybiphenyl dioxygenase"/>
    <property type="match status" value="1"/>
</dbReference>
<evidence type="ECO:0000259" key="2">
    <source>
        <dbReference type="PROSITE" id="PS51819"/>
    </source>
</evidence>
<dbReference type="PANTHER" id="PTHR21366">
    <property type="entry name" value="GLYOXALASE FAMILY PROTEIN"/>
    <property type="match status" value="1"/>
</dbReference>
<dbReference type="Proteomes" id="UP000331127">
    <property type="component" value="Unassembled WGS sequence"/>
</dbReference>
<sequence>MSGSVPTSVDVEPPPFQPRPMPPPAPTGQIRASELAARSPIAGLRHVGLGVPDLRQACAFYEGVWGLYRVADDRDVVFLGSVGSPEPYIVRLRQAHAKRVDIIAFAGRSRAAVDALAADLATSGFRLVREPGEQDTPGGGYGVRFFDLDGRLIEVSVEVRAKSFRSLEAGESVPQKLSHVVVNSTDIAATMAFYERFLGFRLSDWLTNRMAFLRCSTDHHSLAIAQRTRVSLNHISFEMRGIDEYLRGTGRLIRHGHAPAWGPGRHSAGDNTFSYFADPHGNVVEYTTELEKIVDEDAWTPRVWPGTPDYYDQWGTAGGLEDLYALDSQSEADSGLWTPAPI</sequence>
<dbReference type="InterPro" id="IPR029068">
    <property type="entry name" value="Glyas_Bleomycin-R_OHBP_Dase"/>
</dbReference>